<dbReference type="PANTHER" id="PTHR30126">
    <property type="entry name" value="HTH-TYPE TRANSCRIPTIONAL REGULATOR"/>
    <property type="match status" value="1"/>
</dbReference>
<evidence type="ECO:0000256" key="2">
    <source>
        <dbReference type="ARBA" id="ARBA00023015"/>
    </source>
</evidence>
<dbReference type="InterPro" id="IPR036388">
    <property type="entry name" value="WH-like_DNA-bd_sf"/>
</dbReference>
<evidence type="ECO:0000313" key="6">
    <source>
        <dbReference type="EMBL" id="MBM7570038.1"/>
    </source>
</evidence>
<dbReference type="InterPro" id="IPR036390">
    <property type="entry name" value="WH_DNA-bd_sf"/>
</dbReference>
<organism evidence="6 7">
    <name type="scientific">Aquibacillus albus</name>
    <dbReference type="NCBI Taxonomy" id="1168171"/>
    <lineage>
        <taxon>Bacteria</taxon>
        <taxon>Bacillati</taxon>
        <taxon>Bacillota</taxon>
        <taxon>Bacilli</taxon>
        <taxon>Bacillales</taxon>
        <taxon>Bacillaceae</taxon>
        <taxon>Aquibacillus</taxon>
    </lineage>
</organism>
<name>A0ABS2MW85_9BACI</name>
<dbReference type="SUPFAM" id="SSF46785">
    <property type="entry name" value="Winged helix' DNA-binding domain"/>
    <property type="match status" value="1"/>
</dbReference>
<dbReference type="SUPFAM" id="SSF53850">
    <property type="entry name" value="Periplasmic binding protein-like II"/>
    <property type="match status" value="1"/>
</dbReference>
<protein>
    <submittedName>
        <fullName evidence="6">DNA-binding transcriptional LysR family regulator</fullName>
    </submittedName>
</protein>
<comment type="caution">
    <text evidence="6">The sequence shown here is derived from an EMBL/GenBank/DDBJ whole genome shotgun (WGS) entry which is preliminary data.</text>
</comment>
<sequence length="308" mass="35221">MDNNLIVFVNVAEQESFSRAANLLHMTPSAISLNIKSLEKKLEVKLFDRTNKYVRLTTAGEILYEHAKEILYKYTHVKHLLEDLNQSPTGPISIGAAYTFGEYFLPNILFAFHKMYPKILPDIKILNSKRVSRRIDNHELDVGFVVGDVFEEGDRVITPFSQDKMVLVVPYNHPLTQKRHLDFRQLEEETWIIREEGSGTRKVTNRLFSQLGISPNRIMSFGSSQTIKKSVALGLGISYLSEFVVKEEVSLGKLTSIELKDYPNTGKFSIMTNKTKIQSRPTNIFLDFLQSYTPPKNIFLSQGQSIIR</sequence>
<dbReference type="CDD" id="cd08420">
    <property type="entry name" value="PBP2_CysL_like"/>
    <property type="match status" value="1"/>
</dbReference>
<dbReference type="Gene3D" id="1.10.10.10">
    <property type="entry name" value="Winged helix-like DNA-binding domain superfamily/Winged helix DNA-binding domain"/>
    <property type="match status" value="1"/>
</dbReference>
<keyword evidence="2" id="KW-0805">Transcription regulation</keyword>
<keyword evidence="4" id="KW-0804">Transcription</keyword>
<dbReference type="Pfam" id="PF00126">
    <property type="entry name" value="HTH_1"/>
    <property type="match status" value="1"/>
</dbReference>
<dbReference type="Proteomes" id="UP001296943">
    <property type="component" value="Unassembled WGS sequence"/>
</dbReference>
<reference evidence="6 7" key="1">
    <citation type="submission" date="2021-01" db="EMBL/GenBank/DDBJ databases">
        <title>Genomic Encyclopedia of Type Strains, Phase IV (KMG-IV): sequencing the most valuable type-strain genomes for metagenomic binning, comparative biology and taxonomic classification.</title>
        <authorList>
            <person name="Goeker M."/>
        </authorList>
    </citation>
    <scope>NUCLEOTIDE SEQUENCE [LARGE SCALE GENOMIC DNA]</scope>
    <source>
        <strain evidence="6 7">DSM 23711</strain>
    </source>
</reference>
<dbReference type="Gene3D" id="3.40.190.290">
    <property type="match status" value="1"/>
</dbReference>
<dbReference type="InterPro" id="IPR005119">
    <property type="entry name" value="LysR_subst-bd"/>
</dbReference>
<keyword evidence="3 6" id="KW-0238">DNA-binding</keyword>
<feature type="domain" description="HTH lysR-type" evidence="5">
    <location>
        <begin position="1"/>
        <end position="57"/>
    </location>
</feature>
<comment type="similarity">
    <text evidence="1">Belongs to the LysR transcriptional regulatory family.</text>
</comment>
<dbReference type="RefSeq" id="WP_204497478.1">
    <property type="nucleotide sequence ID" value="NZ_JAFBDR010000002.1"/>
</dbReference>
<evidence type="ECO:0000256" key="1">
    <source>
        <dbReference type="ARBA" id="ARBA00009437"/>
    </source>
</evidence>
<evidence type="ECO:0000256" key="4">
    <source>
        <dbReference type="ARBA" id="ARBA00023163"/>
    </source>
</evidence>
<dbReference type="PRINTS" id="PR00039">
    <property type="entry name" value="HTHLYSR"/>
</dbReference>
<keyword evidence="7" id="KW-1185">Reference proteome</keyword>
<proteinExistence type="inferred from homology"/>
<dbReference type="EMBL" id="JAFBDR010000002">
    <property type="protein sequence ID" value="MBM7570038.1"/>
    <property type="molecule type" value="Genomic_DNA"/>
</dbReference>
<accession>A0ABS2MW85</accession>
<evidence type="ECO:0000256" key="3">
    <source>
        <dbReference type="ARBA" id="ARBA00023125"/>
    </source>
</evidence>
<gene>
    <name evidence="6" type="ORF">JOC48_000516</name>
</gene>
<dbReference type="Pfam" id="PF03466">
    <property type="entry name" value="LysR_substrate"/>
    <property type="match status" value="1"/>
</dbReference>
<dbReference type="PROSITE" id="PS50931">
    <property type="entry name" value="HTH_LYSR"/>
    <property type="match status" value="1"/>
</dbReference>
<evidence type="ECO:0000259" key="5">
    <source>
        <dbReference type="PROSITE" id="PS50931"/>
    </source>
</evidence>
<dbReference type="InterPro" id="IPR000847">
    <property type="entry name" value="LysR_HTH_N"/>
</dbReference>
<dbReference type="GO" id="GO:0003677">
    <property type="term" value="F:DNA binding"/>
    <property type="evidence" value="ECO:0007669"/>
    <property type="project" value="UniProtKB-KW"/>
</dbReference>
<evidence type="ECO:0000313" key="7">
    <source>
        <dbReference type="Proteomes" id="UP001296943"/>
    </source>
</evidence>
<dbReference type="PANTHER" id="PTHR30126:SF39">
    <property type="entry name" value="HTH-TYPE TRANSCRIPTIONAL REGULATOR CYSL"/>
    <property type="match status" value="1"/>
</dbReference>